<dbReference type="Proteomes" id="UP000274131">
    <property type="component" value="Unassembled WGS sequence"/>
</dbReference>
<evidence type="ECO:0000313" key="2">
    <source>
        <dbReference type="EMBL" id="VDD93835.1"/>
    </source>
</evidence>
<proteinExistence type="predicted"/>
<organism evidence="4">
    <name type="scientific">Enterobius vermicularis</name>
    <name type="common">Human pinworm</name>
    <dbReference type="NCBI Taxonomy" id="51028"/>
    <lineage>
        <taxon>Eukaryota</taxon>
        <taxon>Metazoa</taxon>
        <taxon>Ecdysozoa</taxon>
        <taxon>Nematoda</taxon>
        <taxon>Chromadorea</taxon>
        <taxon>Rhabditida</taxon>
        <taxon>Spirurina</taxon>
        <taxon>Oxyuridomorpha</taxon>
        <taxon>Oxyuroidea</taxon>
        <taxon>Oxyuridae</taxon>
        <taxon>Enterobius</taxon>
    </lineage>
</organism>
<name>A0A0N4VEM8_ENTVE</name>
<dbReference type="AlphaFoldDB" id="A0A0N4VEM8"/>
<sequence length="569" mass="63404">MDRESKKLEEALNNKAQMESQMLALDGKAQKLSSENALMKKEMDIKDALLPTLKGMESNMEKNFGSLIQLNQEVIDSLKGTNALLEGRCGDLERELSDVKMKLDQVGKEKEGLIQKIFILEQNRVELREYDAVKDSLSSWQSKVSEQERVIGALRSEAQILKDALTVKDEEVEKALICRNEVEAKLAEREQVIDALRSEIQVLKDALTAKDEEVEKGSLYINEVTEQEQTIGSLRAEAEALKDALAIKDGEVEKGLLCKNEVESKVSDQEQLIATLQTEVRTLRSALSIKEEEITGAAAYKDEVEERLSVLEKENGEILEQNKVLENLAKSKEVESLSSEEAKRVLLAEFSTFKDKVAVEKEELSKRIAYLEEENNRLGDVCDDADNEVTRLREEVFALRCKLARLEGSQQGLSEKEIMSKIGCIESMPESSSNGKKNEKRVEKAKATVQNHVDGSLKTHSAETQLCLVSAEAESFLVSRPGLTSCSSFAIENQILERWFLSGNVLASLEFMRNMVVVRCPRNSDSEFIFVRPSVSVEVHVGVGIGNALFKDGGRKGGNVDISSTFDVS</sequence>
<feature type="coiled-coil region" evidence="1">
    <location>
        <begin position="354"/>
        <end position="402"/>
    </location>
</feature>
<feature type="coiled-coil region" evidence="1">
    <location>
        <begin position="1"/>
        <end position="35"/>
    </location>
</feature>
<reference evidence="2 3" key="2">
    <citation type="submission" date="2018-10" db="EMBL/GenBank/DDBJ databases">
        <authorList>
            <consortium name="Pathogen Informatics"/>
        </authorList>
    </citation>
    <scope>NUCLEOTIDE SEQUENCE [LARGE SCALE GENOMIC DNA]</scope>
</reference>
<protein>
    <submittedName>
        <fullName evidence="4">FRIGIDA-like protein</fullName>
    </submittedName>
</protein>
<gene>
    <name evidence="2" type="ORF">EVEC_LOCUS8586</name>
</gene>
<dbReference type="WBParaSite" id="EVEC_0000914501-mRNA-1">
    <property type="protein sequence ID" value="EVEC_0000914501-mRNA-1"/>
    <property type="gene ID" value="EVEC_0000914501"/>
</dbReference>
<dbReference type="OrthoDB" id="5877991at2759"/>
<feature type="coiled-coil region" evidence="1">
    <location>
        <begin position="179"/>
        <end position="328"/>
    </location>
</feature>
<accession>A0A0N4VEM8</accession>
<keyword evidence="3" id="KW-1185">Reference proteome</keyword>
<evidence type="ECO:0000313" key="4">
    <source>
        <dbReference type="WBParaSite" id="EVEC_0000914501-mRNA-1"/>
    </source>
</evidence>
<feature type="coiled-coil region" evidence="1">
    <location>
        <begin position="75"/>
        <end position="109"/>
    </location>
</feature>
<keyword evidence="1" id="KW-0175">Coiled coil</keyword>
<reference evidence="4" key="1">
    <citation type="submission" date="2016-04" db="UniProtKB">
        <authorList>
            <consortium name="WormBaseParasite"/>
        </authorList>
    </citation>
    <scope>IDENTIFICATION</scope>
</reference>
<dbReference type="EMBL" id="UXUI01009497">
    <property type="protein sequence ID" value="VDD93835.1"/>
    <property type="molecule type" value="Genomic_DNA"/>
</dbReference>
<evidence type="ECO:0000313" key="3">
    <source>
        <dbReference type="Proteomes" id="UP000274131"/>
    </source>
</evidence>
<evidence type="ECO:0000256" key="1">
    <source>
        <dbReference type="SAM" id="Coils"/>
    </source>
</evidence>